<proteinExistence type="inferred from homology"/>
<feature type="repeat" description="PPR" evidence="3">
    <location>
        <begin position="345"/>
        <end position="379"/>
    </location>
</feature>
<feature type="repeat" description="PPR" evidence="3">
    <location>
        <begin position="274"/>
        <end position="308"/>
    </location>
</feature>
<dbReference type="NCBIfam" id="TIGR00756">
    <property type="entry name" value="PPR"/>
    <property type="match status" value="6"/>
</dbReference>
<dbReference type="AlphaFoldDB" id="A0AAQ3L7I5"/>
<protein>
    <submittedName>
        <fullName evidence="4">Pentatricopeptide repeat-containing protein</fullName>
    </submittedName>
</protein>
<keyword evidence="2" id="KW-0677">Repeat</keyword>
<dbReference type="Pfam" id="PF13041">
    <property type="entry name" value="PPR_2"/>
    <property type="match status" value="2"/>
</dbReference>
<feature type="repeat" description="PPR" evidence="3">
    <location>
        <begin position="169"/>
        <end position="203"/>
    </location>
</feature>
<evidence type="ECO:0000313" key="4">
    <source>
        <dbReference type="EMBL" id="WOL18452.1"/>
    </source>
</evidence>
<dbReference type="GO" id="GO:0003729">
    <property type="term" value="F:mRNA binding"/>
    <property type="evidence" value="ECO:0007669"/>
    <property type="project" value="TreeGrafter"/>
</dbReference>
<dbReference type="PANTHER" id="PTHR47938">
    <property type="entry name" value="RESPIRATORY COMPLEX I CHAPERONE (CIA84), PUTATIVE (AFU_ORTHOLOGUE AFUA_2G06020)-RELATED"/>
    <property type="match status" value="1"/>
</dbReference>
<dbReference type="PROSITE" id="PS51375">
    <property type="entry name" value="PPR"/>
    <property type="match status" value="5"/>
</dbReference>
<dbReference type="InterPro" id="IPR011990">
    <property type="entry name" value="TPR-like_helical_dom_sf"/>
</dbReference>
<dbReference type="Pfam" id="PF01535">
    <property type="entry name" value="PPR"/>
    <property type="match status" value="3"/>
</dbReference>
<organism evidence="4 5">
    <name type="scientific">Canna indica</name>
    <name type="common">Indian-shot</name>
    <dbReference type="NCBI Taxonomy" id="4628"/>
    <lineage>
        <taxon>Eukaryota</taxon>
        <taxon>Viridiplantae</taxon>
        <taxon>Streptophyta</taxon>
        <taxon>Embryophyta</taxon>
        <taxon>Tracheophyta</taxon>
        <taxon>Spermatophyta</taxon>
        <taxon>Magnoliopsida</taxon>
        <taxon>Liliopsida</taxon>
        <taxon>Zingiberales</taxon>
        <taxon>Cannaceae</taxon>
        <taxon>Canna</taxon>
    </lineage>
</organism>
<dbReference type="Gene3D" id="1.25.40.10">
    <property type="entry name" value="Tetratricopeptide repeat domain"/>
    <property type="match status" value="2"/>
</dbReference>
<evidence type="ECO:0000256" key="3">
    <source>
        <dbReference type="PROSITE-ProRule" id="PRU00708"/>
    </source>
</evidence>
<gene>
    <name evidence="4" type="ORF">Cni_G27247</name>
</gene>
<keyword evidence="5" id="KW-1185">Reference proteome</keyword>
<name>A0AAQ3L7I5_9LILI</name>
<comment type="similarity">
    <text evidence="1">Belongs to the PPR family. P subfamily.</text>
</comment>
<sequence>MLECAKAGNLTVSLQFLQLLEPSILDYNGLLYHYFRSDAGLQKLPKLQRHRQVPSFGAFQHPTTEPRLSGVFNGFCALGYLEDAFLVLDEMCSQRFVPYFKSLRKLMKKSLASARLELSVEVLRLMLKFDHLPPSPDVNGMIIKLIRGGRICQAYEVFSILLGKNFIPNIFTCNSILFSLCKSGQSYVTLSLFYSLRKKGFSPNVYSYTAIVLGFSKEGLWKEAYCVLKQMQDEDCMPTVVTYTIVIKFLCIYNKFREAFDIFKTMDKKGCPPDLVTCNVVLHALCYHGSFTEAYNFIQVMQEKGFIPDQFSYSALASGLLKARFVNKSTDLLSQVIFEGNNTVDVVTLNVYFHSLCCNGKVKKVQGMIKSMMEKGFVPLQGTRYD</sequence>
<evidence type="ECO:0000256" key="1">
    <source>
        <dbReference type="ARBA" id="ARBA00007626"/>
    </source>
</evidence>
<dbReference type="EMBL" id="CP136897">
    <property type="protein sequence ID" value="WOL18452.1"/>
    <property type="molecule type" value="Genomic_DNA"/>
</dbReference>
<feature type="repeat" description="PPR" evidence="3">
    <location>
        <begin position="204"/>
        <end position="238"/>
    </location>
</feature>
<accession>A0AAQ3L7I5</accession>
<reference evidence="4 5" key="1">
    <citation type="submission" date="2023-10" db="EMBL/GenBank/DDBJ databases">
        <title>Chromosome-scale genome assembly provides insights into flower coloration mechanisms of Canna indica.</title>
        <authorList>
            <person name="Li C."/>
        </authorList>
    </citation>
    <scope>NUCLEOTIDE SEQUENCE [LARGE SCALE GENOMIC DNA]</scope>
    <source>
        <tissue evidence="4">Flower</tissue>
    </source>
</reference>
<evidence type="ECO:0000256" key="2">
    <source>
        <dbReference type="ARBA" id="ARBA00022737"/>
    </source>
</evidence>
<dbReference type="Proteomes" id="UP001327560">
    <property type="component" value="Chromosome 8"/>
</dbReference>
<evidence type="ECO:0000313" key="5">
    <source>
        <dbReference type="Proteomes" id="UP001327560"/>
    </source>
</evidence>
<dbReference type="InterPro" id="IPR002885">
    <property type="entry name" value="PPR_rpt"/>
</dbReference>
<feature type="repeat" description="PPR" evidence="3">
    <location>
        <begin position="239"/>
        <end position="273"/>
    </location>
</feature>
<dbReference type="PANTHER" id="PTHR47938:SF46">
    <property type="entry name" value="PENTACOTRIPEPTIDE-REPEAT REGION OF PRORP DOMAIN-CONTAINING PROTEIN"/>
    <property type="match status" value="1"/>
</dbReference>